<comment type="caution">
    <text evidence="3">The sequence shown here is derived from an EMBL/GenBank/DDBJ whole genome shotgun (WGS) entry which is preliminary data.</text>
</comment>
<dbReference type="OrthoDB" id="1122635at2"/>
<evidence type="ECO:0000313" key="5">
    <source>
        <dbReference type="Proteomes" id="UP000396862"/>
    </source>
</evidence>
<sequence>MKKVTFLLLLCITLPLISPAQERERRVLSNKVRTIVARDRLDGWYAAFNIGYSPIDERNSVIFGLRGGWVMGHSFTLGLAGNAFISQKNSLSNIPELNRYLAGGYGGLLLEPIIMPRSPVHFSFPVIVGAGAINYWEGYDTLSGSASVVPANYHDLSPFFVVEPGLEIELNVSRFFRLDLGGTYRFTNKIKSNNFAPDVLQTWTAYLNFKFGRF</sequence>
<proteinExistence type="predicted"/>
<evidence type="ECO:0000313" key="2">
    <source>
        <dbReference type="EMBL" id="GET19939.1"/>
    </source>
</evidence>
<feature type="signal peptide" evidence="1">
    <location>
        <begin position="1"/>
        <end position="20"/>
    </location>
</feature>
<reference evidence="2 5" key="2">
    <citation type="submission" date="2019-10" db="EMBL/GenBank/DDBJ databases">
        <title>Prolixibacter strains distinguished by the presence of nitrate reductase genes were adept at nitrate-dependent anaerobic corrosion of metallic iron and carbon steel.</title>
        <authorList>
            <person name="Iino T."/>
            <person name="Shono N."/>
            <person name="Ito K."/>
            <person name="Nakamura R."/>
            <person name="Sueoka K."/>
            <person name="Harayama S."/>
            <person name="Ohkuma M."/>
        </authorList>
    </citation>
    <scope>NUCLEOTIDE SEQUENCE [LARGE SCALE GENOMIC DNA]</scope>
    <source>
        <strain evidence="2 5">MIC1-1</strain>
    </source>
</reference>
<organism evidence="3 4">
    <name type="scientific">Prolixibacter denitrificans</name>
    <dbReference type="NCBI Taxonomy" id="1541063"/>
    <lineage>
        <taxon>Bacteria</taxon>
        <taxon>Pseudomonadati</taxon>
        <taxon>Bacteroidota</taxon>
        <taxon>Bacteroidia</taxon>
        <taxon>Marinilabiliales</taxon>
        <taxon>Prolixibacteraceae</taxon>
        <taxon>Prolixibacter</taxon>
    </lineage>
</organism>
<reference evidence="3 4" key="1">
    <citation type="submission" date="2018-03" db="EMBL/GenBank/DDBJ databases">
        <title>Genomic Encyclopedia of Archaeal and Bacterial Type Strains, Phase II (KMG-II): from individual species to whole genera.</title>
        <authorList>
            <person name="Goeker M."/>
        </authorList>
    </citation>
    <scope>NUCLEOTIDE SEQUENCE [LARGE SCALE GENOMIC DNA]</scope>
    <source>
        <strain evidence="3 4">DSM 27267</strain>
    </source>
</reference>
<evidence type="ECO:0000313" key="4">
    <source>
        <dbReference type="Proteomes" id="UP000240621"/>
    </source>
</evidence>
<evidence type="ECO:0000256" key="1">
    <source>
        <dbReference type="SAM" id="SignalP"/>
    </source>
</evidence>
<accession>A0A2P8CK23</accession>
<dbReference type="EMBL" id="PYGC01000001">
    <property type="protein sequence ID" value="PSK85319.1"/>
    <property type="molecule type" value="Genomic_DNA"/>
</dbReference>
<keyword evidence="5" id="KW-1185">Reference proteome</keyword>
<dbReference type="RefSeq" id="WP_106540372.1">
    <property type="nucleotide sequence ID" value="NZ_BLAU01000001.1"/>
</dbReference>
<name>A0A2P8CK23_9BACT</name>
<evidence type="ECO:0000313" key="3">
    <source>
        <dbReference type="EMBL" id="PSK85319.1"/>
    </source>
</evidence>
<keyword evidence="1" id="KW-0732">Signal</keyword>
<gene>
    <name evidence="3" type="ORF">CLV93_101273</name>
    <name evidence="2" type="ORF">JCM18694_01850</name>
</gene>
<dbReference type="EMBL" id="BLAU01000001">
    <property type="protein sequence ID" value="GET19939.1"/>
    <property type="molecule type" value="Genomic_DNA"/>
</dbReference>
<feature type="chain" id="PRO_5015116813" description="Outer membrane protein with beta-barrel domain" evidence="1">
    <location>
        <begin position="21"/>
        <end position="214"/>
    </location>
</feature>
<dbReference type="Proteomes" id="UP000240621">
    <property type="component" value="Unassembled WGS sequence"/>
</dbReference>
<dbReference type="Proteomes" id="UP000396862">
    <property type="component" value="Unassembled WGS sequence"/>
</dbReference>
<protein>
    <recommendedName>
        <fullName evidence="6">Outer membrane protein with beta-barrel domain</fullName>
    </recommendedName>
</protein>
<dbReference type="AlphaFoldDB" id="A0A2P8CK23"/>
<evidence type="ECO:0008006" key="6">
    <source>
        <dbReference type="Google" id="ProtNLM"/>
    </source>
</evidence>